<gene>
    <name evidence="1" type="ordered locus">Echvi_0910</name>
</gene>
<proteinExistence type="predicted"/>
<dbReference type="RefSeq" id="WP_015264748.1">
    <property type="nucleotide sequence ID" value="NC_019904.1"/>
</dbReference>
<accession>L0FVX4</accession>
<name>L0FVX4_ECHVK</name>
<dbReference type="HOGENOM" id="CLU_2842784_0_0_10"/>
<dbReference type="AlphaFoldDB" id="L0FVX4"/>
<sequence length="65" mass="7474">MPFFKSKALNKSKSTGFEMEDLPAFPPQKKDYFMAVGEGWRVFQLSPYINPTFLLTLCLLLKQLA</sequence>
<dbReference type="Proteomes" id="UP000010796">
    <property type="component" value="Chromosome"/>
</dbReference>
<protein>
    <submittedName>
        <fullName evidence="1">Uncharacterized protein</fullName>
    </submittedName>
</protein>
<organism evidence="1 2">
    <name type="scientific">Echinicola vietnamensis (strain DSM 17526 / LMG 23754 / KMM 6221)</name>
    <dbReference type="NCBI Taxonomy" id="926556"/>
    <lineage>
        <taxon>Bacteria</taxon>
        <taxon>Pseudomonadati</taxon>
        <taxon>Bacteroidota</taxon>
        <taxon>Cytophagia</taxon>
        <taxon>Cytophagales</taxon>
        <taxon>Cyclobacteriaceae</taxon>
        <taxon>Echinicola</taxon>
    </lineage>
</organism>
<dbReference type="EMBL" id="CP003346">
    <property type="protein sequence ID" value="AGA77183.1"/>
    <property type="molecule type" value="Genomic_DNA"/>
</dbReference>
<evidence type="ECO:0000313" key="1">
    <source>
        <dbReference type="EMBL" id="AGA77183.1"/>
    </source>
</evidence>
<dbReference type="STRING" id="926556.Echvi_0910"/>
<reference evidence="2" key="1">
    <citation type="submission" date="2012-02" db="EMBL/GenBank/DDBJ databases">
        <title>The complete genome of Echinicola vietnamensis DSM 17526.</title>
        <authorList>
            <person name="Lucas S."/>
            <person name="Copeland A."/>
            <person name="Lapidus A."/>
            <person name="Glavina del Rio T."/>
            <person name="Dalin E."/>
            <person name="Tice H."/>
            <person name="Bruce D."/>
            <person name="Goodwin L."/>
            <person name="Pitluck S."/>
            <person name="Peters L."/>
            <person name="Ovchinnikova G."/>
            <person name="Teshima H."/>
            <person name="Kyrpides N."/>
            <person name="Mavromatis K."/>
            <person name="Ivanova N."/>
            <person name="Brettin T."/>
            <person name="Detter J.C."/>
            <person name="Han C."/>
            <person name="Larimer F."/>
            <person name="Land M."/>
            <person name="Hauser L."/>
            <person name="Markowitz V."/>
            <person name="Cheng J.-F."/>
            <person name="Hugenholtz P."/>
            <person name="Woyke T."/>
            <person name="Wu D."/>
            <person name="Brambilla E."/>
            <person name="Klenk H.-P."/>
            <person name="Eisen J.A."/>
        </authorList>
    </citation>
    <scope>NUCLEOTIDE SEQUENCE [LARGE SCALE GENOMIC DNA]</scope>
    <source>
        <strain evidence="2">DSM 17526 / LMG 23754 / KMM 6221</strain>
    </source>
</reference>
<evidence type="ECO:0000313" key="2">
    <source>
        <dbReference type="Proteomes" id="UP000010796"/>
    </source>
</evidence>
<keyword evidence="2" id="KW-1185">Reference proteome</keyword>
<dbReference type="KEGG" id="evi:Echvi_0910"/>